<accession>A0A2T5INC7</accession>
<dbReference type="AlphaFoldDB" id="A0A2T5INC7"/>
<protein>
    <submittedName>
        <fullName evidence="1">Uncharacterized protein</fullName>
    </submittedName>
</protein>
<comment type="caution">
    <text evidence="1">The sequence shown here is derived from an EMBL/GenBank/DDBJ whole genome shotgun (WGS) entry which is preliminary data.</text>
</comment>
<sequence length="177" mass="20207">MRCVSDIINNINNLELVLVLESPFKDELIHNHPLAGKSGQEVTNYIKNHVSSKSVLRTFTMPMGCELIRTKFSKLGIVNCSLWPLDKKCYPCELKQKRNKTVDSFNLIRTTPLSITRKNNIDNRVEMFLVRGFIRRIDNIVQKQPNVVFVPCGDLADKFLSKCNLGQNNLIGKIPHP</sequence>
<proteinExistence type="predicted"/>
<evidence type="ECO:0000313" key="1">
    <source>
        <dbReference type="EMBL" id="PTQ85290.1"/>
    </source>
</evidence>
<organism evidence="1 2">
    <name type="scientific">Agitococcus lubricus</name>
    <dbReference type="NCBI Taxonomy" id="1077255"/>
    <lineage>
        <taxon>Bacteria</taxon>
        <taxon>Pseudomonadati</taxon>
        <taxon>Pseudomonadota</taxon>
        <taxon>Gammaproteobacteria</taxon>
        <taxon>Moraxellales</taxon>
        <taxon>Moraxellaceae</taxon>
        <taxon>Agitococcus</taxon>
    </lineage>
</organism>
<dbReference type="Proteomes" id="UP000244223">
    <property type="component" value="Unassembled WGS sequence"/>
</dbReference>
<gene>
    <name evidence="1" type="ORF">C8N29_1533</name>
</gene>
<evidence type="ECO:0000313" key="2">
    <source>
        <dbReference type="Proteomes" id="UP000244223"/>
    </source>
</evidence>
<reference evidence="1 2" key="1">
    <citation type="submission" date="2018-04" db="EMBL/GenBank/DDBJ databases">
        <title>Genomic Encyclopedia of Archaeal and Bacterial Type Strains, Phase II (KMG-II): from individual species to whole genera.</title>
        <authorList>
            <person name="Goeker M."/>
        </authorList>
    </citation>
    <scope>NUCLEOTIDE SEQUENCE [LARGE SCALE GENOMIC DNA]</scope>
    <source>
        <strain evidence="1 2">DSM 5822</strain>
    </source>
</reference>
<dbReference type="RefSeq" id="WP_107867165.1">
    <property type="nucleotide sequence ID" value="NZ_QAON01000053.1"/>
</dbReference>
<dbReference type="OrthoDB" id="5066079at2"/>
<name>A0A2T5INC7_9GAMM</name>
<dbReference type="EMBL" id="QAON01000053">
    <property type="protein sequence ID" value="PTQ85290.1"/>
    <property type="molecule type" value="Genomic_DNA"/>
</dbReference>
<keyword evidence="2" id="KW-1185">Reference proteome</keyword>